<sequence length="44" mass="5373">MTYMKVVGLNRMREVETELQQRFSDLDFKFYKKASEIPESDWLI</sequence>
<dbReference type="EMBL" id="UHAP01000001">
    <property type="protein sequence ID" value="SUK55659.1"/>
    <property type="molecule type" value="Genomic_DNA"/>
</dbReference>
<dbReference type="GO" id="GO:0004617">
    <property type="term" value="F:phosphoglycerate dehydrogenase activity"/>
    <property type="evidence" value="ECO:0007669"/>
    <property type="project" value="UniProtKB-EC"/>
</dbReference>
<organism evidence="1 2">
    <name type="scientific">Staphylococcus aureus</name>
    <dbReference type="NCBI Taxonomy" id="1280"/>
    <lineage>
        <taxon>Bacteria</taxon>
        <taxon>Bacillati</taxon>
        <taxon>Bacillota</taxon>
        <taxon>Bacilli</taxon>
        <taxon>Bacillales</taxon>
        <taxon>Staphylococcaceae</taxon>
        <taxon>Staphylococcus</taxon>
    </lineage>
</organism>
<proteinExistence type="predicted"/>
<evidence type="ECO:0000313" key="2">
    <source>
        <dbReference type="Proteomes" id="UP000255091"/>
    </source>
</evidence>
<accession>A0A380DX87</accession>
<dbReference type="EC" id="1.1.1.95" evidence="1"/>
<dbReference type="AlphaFoldDB" id="A0A380DX87"/>
<evidence type="ECO:0000313" key="1">
    <source>
        <dbReference type="EMBL" id="SUK55659.1"/>
    </source>
</evidence>
<keyword evidence="1" id="KW-0560">Oxidoreductase</keyword>
<protein>
    <submittedName>
        <fullName evidence="1">D-3-phosphoglycerate dehydrogenase</fullName>
        <ecNumber evidence="1">1.1.1.95</ecNumber>
    </submittedName>
</protein>
<name>A0A380DX87_STAAU</name>
<reference evidence="1 2" key="1">
    <citation type="submission" date="2018-06" db="EMBL/GenBank/DDBJ databases">
        <authorList>
            <consortium name="Pathogen Informatics"/>
            <person name="Doyle S."/>
        </authorList>
    </citation>
    <scope>NUCLEOTIDE SEQUENCE [LARGE SCALE GENOMIC DNA]</scope>
    <source>
        <strain evidence="1 2">NCTC6133</strain>
    </source>
</reference>
<dbReference type="Proteomes" id="UP000255091">
    <property type="component" value="Unassembled WGS sequence"/>
</dbReference>
<gene>
    <name evidence="1" type="ORF">NCTC6133_02544</name>
</gene>